<feature type="region of interest" description="Disordered" evidence="1">
    <location>
        <begin position="31"/>
        <end position="58"/>
    </location>
</feature>
<dbReference type="AlphaFoldDB" id="A0A139H2K7"/>
<organism evidence="2 3">
    <name type="scientific">Pseudocercospora eumusae</name>
    <dbReference type="NCBI Taxonomy" id="321146"/>
    <lineage>
        <taxon>Eukaryota</taxon>
        <taxon>Fungi</taxon>
        <taxon>Dikarya</taxon>
        <taxon>Ascomycota</taxon>
        <taxon>Pezizomycotina</taxon>
        <taxon>Dothideomycetes</taxon>
        <taxon>Dothideomycetidae</taxon>
        <taxon>Mycosphaerellales</taxon>
        <taxon>Mycosphaerellaceae</taxon>
        <taxon>Pseudocercospora</taxon>
    </lineage>
</organism>
<keyword evidence="3" id="KW-1185">Reference proteome</keyword>
<gene>
    <name evidence="2" type="ORF">AC578_6923</name>
</gene>
<sequence length="91" mass="9886">MTGDIRRPIQLLQQTPLAQLMVSISQAPLTPSWSNRTAKPCQSDPGDRKQDMPHPVAPIAPLAPTAPLAPLALTFISMWANTSAQIVNKQF</sequence>
<accession>A0A139H2K7</accession>
<dbReference type="EMBL" id="LFZN01000168">
    <property type="protein sequence ID" value="KXS96651.1"/>
    <property type="molecule type" value="Genomic_DNA"/>
</dbReference>
<protein>
    <submittedName>
        <fullName evidence="2">Uncharacterized protein</fullName>
    </submittedName>
</protein>
<proteinExistence type="predicted"/>
<dbReference type="Proteomes" id="UP000070133">
    <property type="component" value="Unassembled WGS sequence"/>
</dbReference>
<evidence type="ECO:0000313" key="2">
    <source>
        <dbReference type="EMBL" id="KXS96651.1"/>
    </source>
</evidence>
<reference evidence="2 3" key="1">
    <citation type="submission" date="2015-07" db="EMBL/GenBank/DDBJ databases">
        <title>Comparative genomics of the Sigatoka disease complex on banana suggests a link between parallel evolutionary changes in Pseudocercospora fijiensis and Pseudocercospora eumusae and increased virulence on the banana host.</title>
        <authorList>
            <person name="Chang T.-C."/>
            <person name="Salvucci A."/>
            <person name="Crous P.W."/>
            <person name="Stergiopoulos I."/>
        </authorList>
    </citation>
    <scope>NUCLEOTIDE SEQUENCE [LARGE SCALE GENOMIC DNA]</scope>
    <source>
        <strain evidence="2 3">CBS 114824</strain>
    </source>
</reference>
<evidence type="ECO:0000256" key="1">
    <source>
        <dbReference type="SAM" id="MobiDB-lite"/>
    </source>
</evidence>
<comment type="caution">
    <text evidence="2">The sequence shown here is derived from an EMBL/GenBank/DDBJ whole genome shotgun (WGS) entry which is preliminary data.</text>
</comment>
<name>A0A139H2K7_9PEZI</name>
<evidence type="ECO:0000313" key="3">
    <source>
        <dbReference type="Proteomes" id="UP000070133"/>
    </source>
</evidence>